<proteinExistence type="predicted"/>
<dbReference type="RefSeq" id="WP_131617777.1">
    <property type="nucleotide sequence ID" value="NZ_CP036532.1"/>
</dbReference>
<dbReference type="GeneID" id="90769004"/>
<gene>
    <name evidence="1" type="ORF">E0E05_17010</name>
</gene>
<dbReference type="Gene3D" id="3.40.50.300">
    <property type="entry name" value="P-loop containing nucleotide triphosphate hydrolases"/>
    <property type="match status" value="1"/>
</dbReference>
<name>A0A4P6V5C3_9HYPH</name>
<evidence type="ECO:0000313" key="2">
    <source>
        <dbReference type="Proteomes" id="UP000293719"/>
    </source>
</evidence>
<accession>A0A4P6V5C3</accession>
<dbReference type="InterPro" id="IPR027417">
    <property type="entry name" value="P-loop_NTPase"/>
</dbReference>
<dbReference type="KEGG" id="rpod:E0E05_17010"/>
<protein>
    <recommendedName>
        <fullName evidence="3">Protein ImuA</fullName>
    </recommendedName>
</protein>
<dbReference type="SUPFAM" id="SSF52540">
    <property type="entry name" value="P-loop containing nucleoside triphosphate hydrolases"/>
    <property type="match status" value="1"/>
</dbReference>
<dbReference type="EMBL" id="CP036532">
    <property type="protein sequence ID" value="QBK32133.1"/>
    <property type="molecule type" value="Genomic_DNA"/>
</dbReference>
<keyword evidence="2" id="KW-1185">Reference proteome</keyword>
<reference evidence="1 2" key="1">
    <citation type="journal article" date="2017" name="Int. J. Syst. Evol. Microbiol.">
        <title>Roseitalea porphyridii gen. nov., sp. nov., isolated from a red alga, and reclassification of Hoeflea suaedae Chung et al. 2013 as Pseudohoeflea suaedae gen. nov., comb. nov.</title>
        <authorList>
            <person name="Hyeon J.W."/>
            <person name="Jeong S.E."/>
            <person name="Baek K."/>
            <person name="Jeon C.O."/>
        </authorList>
    </citation>
    <scope>NUCLEOTIDE SEQUENCE [LARGE SCALE GENOMIC DNA]</scope>
    <source>
        <strain evidence="1 2">MA7-20</strain>
    </source>
</reference>
<dbReference type="Proteomes" id="UP000293719">
    <property type="component" value="Chromosome"/>
</dbReference>
<sequence length="213" mass="23236">MERDGLPAVAHLDEIFAAPRDGAATGFALAHLPAGRPVLWVQDRMAALETGRPHGRALHRFGVDPDRLVMVCARDARDVLWAMEEGLGCASMGAVIGEVWGDPAALDFTATRRLAMRAARSGTAAVLIRFSARANLSAARRRWRIAARPSFAHPYDPRAPGPPRWRAELFRARDLQPGLWEAGYDAKTHRLDLSAALSDPELAPPDARPRRAG</sequence>
<organism evidence="1 2">
    <name type="scientific">Roseitalea porphyridii</name>
    <dbReference type="NCBI Taxonomy" id="1852022"/>
    <lineage>
        <taxon>Bacteria</taxon>
        <taxon>Pseudomonadati</taxon>
        <taxon>Pseudomonadota</taxon>
        <taxon>Alphaproteobacteria</taxon>
        <taxon>Hyphomicrobiales</taxon>
        <taxon>Ahrensiaceae</taxon>
        <taxon>Roseitalea</taxon>
    </lineage>
</organism>
<dbReference type="OrthoDB" id="7202530at2"/>
<evidence type="ECO:0000313" key="1">
    <source>
        <dbReference type="EMBL" id="QBK32133.1"/>
    </source>
</evidence>
<dbReference type="AlphaFoldDB" id="A0A4P6V5C3"/>
<evidence type="ECO:0008006" key="3">
    <source>
        <dbReference type="Google" id="ProtNLM"/>
    </source>
</evidence>